<proteinExistence type="predicted"/>
<evidence type="ECO:0000313" key="3">
    <source>
        <dbReference type="EMBL" id="MDJ1495049.1"/>
    </source>
</evidence>
<evidence type="ECO:0000313" key="4">
    <source>
        <dbReference type="Proteomes" id="UP001228581"/>
    </source>
</evidence>
<gene>
    <name evidence="3" type="ORF">QNI19_19070</name>
</gene>
<dbReference type="PROSITE" id="PS50268">
    <property type="entry name" value="CADHERIN_2"/>
    <property type="match status" value="1"/>
</dbReference>
<dbReference type="InterPro" id="IPR002126">
    <property type="entry name" value="Cadherin-like_dom"/>
</dbReference>
<feature type="chain" id="PRO_5045880269" evidence="1">
    <location>
        <begin position="25"/>
        <end position="1044"/>
    </location>
</feature>
<feature type="signal peptide" evidence="1">
    <location>
        <begin position="1"/>
        <end position="24"/>
    </location>
</feature>
<evidence type="ECO:0000256" key="1">
    <source>
        <dbReference type="SAM" id="SignalP"/>
    </source>
</evidence>
<dbReference type="NCBIfam" id="TIGR04183">
    <property type="entry name" value="Por_Secre_tail"/>
    <property type="match status" value="1"/>
</dbReference>
<dbReference type="InterPro" id="IPR011047">
    <property type="entry name" value="Quinoprotein_ADH-like_sf"/>
</dbReference>
<dbReference type="Pfam" id="PF18962">
    <property type="entry name" value="Por_Secre_tail"/>
    <property type="match status" value="1"/>
</dbReference>
<accession>A0ABT7CMR9</accession>
<dbReference type="Pfam" id="PF13360">
    <property type="entry name" value="PQQ_2"/>
    <property type="match status" value="1"/>
</dbReference>
<dbReference type="InterPro" id="IPR002372">
    <property type="entry name" value="PQQ_rpt_dom"/>
</dbReference>
<dbReference type="EMBL" id="JASJOT010000012">
    <property type="protein sequence ID" value="MDJ1495049.1"/>
    <property type="molecule type" value="Genomic_DNA"/>
</dbReference>
<dbReference type="SUPFAM" id="SSF49313">
    <property type="entry name" value="Cadherin-like"/>
    <property type="match status" value="1"/>
</dbReference>
<feature type="domain" description="Cadherin" evidence="2">
    <location>
        <begin position="865"/>
        <end position="973"/>
    </location>
</feature>
<dbReference type="SUPFAM" id="SSF50998">
    <property type="entry name" value="Quinoprotein alcohol dehydrogenase-like"/>
    <property type="match status" value="2"/>
</dbReference>
<keyword evidence="4" id="KW-1185">Reference proteome</keyword>
<organism evidence="3 4">
    <name type="scientific">Xanthocytophaga flava</name>
    <dbReference type="NCBI Taxonomy" id="3048013"/>
    <lineage>
        <taxon>Bacteria</taxon>
        <taxon>Pseudomonadati</taxon>
        <taxon>Bacteroidota</taxon>
        <taxon>Cytophagia</taxon>
        <taxon>Cytophagales</taxon>
        <taxon>Rhodocytophagaceae</taxon>
        <taxon>Xanthocytophaga</taxon>
    </lineage>
</organism>
<dbReference type="CDD" id="cd11304">
    <property type="entry name" value="Cadherin_repeat"/>
    <property type="match status" value="1"/>
</dbReference>
<name>A0ABT7CMR9_9BACT</name>
<protein>
    <submittedName>
        <fullName evidence="3">PQQ-binding-like beta-propeller repeat protein</fullName>
    </submittedName>
</protein>
<comment type="caution">
    <text evidence="3">The sequence shown here is derived from an EMBL/GenBank/DDBJ whole genome shotgun (WGS) entry which is preliminary data.</text>
</comment>
<reference evidence="3 4" key="1">
    <citation type="submission" date="2023-05" db="EMBL/GenBank/DDBJ databases">
        <authorList>
            <person name="Zhang X."/>
        </authorList>
    </citation>
    <scope>NUCLEOTIDE SEQUENCE [LARGE SCALE GENOMIC DNA]</scope>
    <source>
        <strain evidence="3 4">DM2B3-1</strain>
    </source>
</reference>
<dbReference type="Gene3D" id="2.60.40.60">
    <property type="entry name" value="Cadherins"/>
    <property type="match status" value="1"/>
</dbReference>
<keyword evidence="1" id="KW-0732">Signal</keyword>
<evidence type="ECO:0000259" key="2">
    <source>
        <dbReference type="PROSITE" id="PS50268"/>
    </source>
</evidence>
<dbReference type="Proteomes" id="UP001228581">
    <property type="component" value="Unassembled WGS sequence"/>
</dbReference>
<dbReference type="RefSeq" id="WP_313998757.1">
    <property type="nucleotide sequence ID" value="NZ_JASJOT010000012.1"/>
</dbReference>
<dbReference type="InterPro" id="IPR015919">
    <property type="entry name" value="Cadherin-like_sf"/>
</dbReference>
<sequence>MQTSTLFRYVLSILTLCISIISQAQTFQEHYFSDVERVKPTEWGMRVIRDKYNILIGGRTRSTLTAVWKIDTSGAIIWKTNIYTVIQIGQGRVLKMIIGSDQQIYAIFANGYSYYRTYEVIKLDNQTGQILWKSPQFETNPSNAEITDLVDYGQSVLITYYDTKDNRSISYSLALLDKTNGQTISTHRGSESLGIMAVDSSRNVFIASGNSLIKRRASDLSNTIWKVNLKSPTGKYLGIISRIQLDGDAILVFGSQKDYSSDRGIVARIDTASGDIKWATATDTYEVSYSDAKFAGDDLFVTWKHIYTGGGSYMMQTTRLNRLTGAVQWESKTDFEDFVASGYNGKFSEQAALSLDLDSSGDVYLTGYYNSGDYSPATWGITKLAGRTGQKLYESTIIEDSSKYDLNSVGIASLVVNDKPYFIGNLQGYYYHPNDGKFGYNGSILTMVQLDPDSGKIQKRTYIDGDTVYYASKTVAIKKVSASKVAVLKEVGRLLNVEMYDRDFKLLWSKTLLRNFKVTGVDLVPGTDGYLNVSGLATDTINPASAVFYRLDTLGNFKTTYTGENGYMLGESSSPLQIVNASENTHIFYKVPAQFNTGSDVYLLQWSDNPVRIENSFFWENGRDTPVMKPLNGNTLLVFQVDDIKRLSLPTTTFYTLSYQTLKTPSIPFQQVKDVLSVSGQRFVVAGDYLDSSKVYLYDYNTNKIKWKKDYTGFKVKKMIAGEETFIYLVGKVNVGSDTLLHVSKLDILTGEEVWTFTETDINYQSEAIDMVFDPSGYITIVGYSINARKTKSVLICRLNKLGQIVDWIQRESAYGDENAAVCAELIANGEIWIGGNFHHSAYKKEGFVYRYLYPSQPITNTPPQIIAQQFEVLANSSKGQMVGKVIATDEENASLAFSITAGNLANAFIIDKKSGILSVNDSVALSSGGDSYFLTVSVTEEKDISMHSSALITIVVKTDTMDVIHTFPNPTLNKLDVSLKNDWYGPMEFVLLNGMGEAVLTYRFVKNQEEFSHELDMSSLQGGMYIIKLTYGEKIITGKVLKH</sequence>
<dbReference type="InterPro" id="IPR026444">
    <property type="entry name" value="Secre_tail"/>
</dbReference>